<organism evidence="1 2">
    <name type="scientific">Vanrija pseudolonga</name>
    <dbReference type="NCBI Taxonomy" id="143232"/>
    <lineage>
        <taxon>Eukaryota</taxon>
        <taxon>Fungi</taxon>
        <taxon>Dikarya</taxon>
        <taxon>Basidiomycota</taxon>
        <taxon>Agaricomycotina</taxon>
        <taxon>Tremellomycetes</taxon>
        <taxon>Trichosporonales</taxon>
        <taxon>Trichosporonaceae</taxon>
        <taxon>Vanrija</taxon>
    </lineage>
</organism>
<dbReference type="GeneID" id="87809897"/>
<dbReference type="Proteomes" id="UP000827549">
    <property type="component" value="Chromosome 5"/>
</dbReference>
<gene>
    <name evidence="1" type="ORF">LOC62_05G006721</name>
</gene>
<sequence>MSLPKFDSQIHTVLKRVAAHAKNRPPFVLADHLAVGRFGPETLAMVKDRKVTYVDNPATGWVLDSFKVLAPSTDDADKRAKRASKVLEELRKAAAGAEVPHELEEQRGKIAERIDKRRASGLNPDQATWFEHFRSEWANKQLIDAEANVDFDGYPDSPASPSPKRYLNSFLSLIDALPDGAEVVLLSGSPSVLNHVFKFTENEGHVHTVLVDKDAGVVEYEADA</sequence>
<keyword evidence="2" id="KW-1185">Reference proteome</keyword>
<dbReference type="RefSeq" id="XP_062629224.1">
    <property type="nucleotide sequence ID" value="XM_062773240.1"/>
</dbReference>
<evidence type="ECO:0000313" key="2">
    <source>
        <dbReference type="Proteomes" id="UP000827549"/>
    </source>
</evidence>
<protein>
    <submittedName>
        <fullName evidence="1">Uncharacterized protein</fullName>
    </submittedName>
</protein>
<dbReference type="EMBL" id="CP086718">
    <property type="protein sequence ID" value="WOO83198.1"/>
    <property type="molecule type" value="Genomic_DNA"/>
</dbReference>
<proteinExistence type="predicted"/>
<accession>A0AAF0YGQ2</accession>
<evidence type="ECO:0000313" key="1">
    <source>
        <dbReference type="EMBL" id="WOO83198.1"/>
    </source>
</evidence>
<name>A0AAF0YGQ2_9TREE</name>
<dbReference type="AlphaFoldDB" id="A0AAF0YGQ2"/>
<reference evidence="1" key="1">
    <citation type="submission" date="2023-10" db="EMBL/GenBank/DDBJ databases">
        <authorList>
            <person name="Noh H."/>
        </authorList>
    </citation>
    <scope>NUCLEOTIDE SEQUENCE</scope>
    <source>
        <strain evidence="1">DUCC4014</strain>
    </source>
</reference>